<reference evidence="5 7" key="3">
    <citation type="submission" date="2016-06" db="EMBL/GenBank/DDBJ databases">
        <authorList>
            <consortium name="Pathogen Informatics"/>
        </authorList>
    </citation>
    <scope>NUCLEOTIDE SEQUENCE [LARGE SCALE GENOMIC DNA]</scope>
</reference>
<name>A0A1A8WSN0_PLAMA</name>
<dbReference type="InterPro" id="IPR052377">
    <property type="entry name" value="Mitochondrial_ECH-domain"/>
</dbReference>
<evidence type="ECO:0000313" key="5">
    <source>
        <dbReference type="EMBL" id="SBT85686.1"/>
    </source>
</evidence>
<dbReference type="InterPro" id="IPR029045">
    <property type="entry name" value="ClpP/crotonase-like_dom_sf"/>
</dbReference>
<dbReference type="PANTHER" id="PTHR43602:SF1">
    <property type="entry name" value="ENOYL-COA HYDRATASE DOMAIN-CONTAINING PROTEIN 3, MITOCHONDRIAL"/>
    <property type="match status" value="1"/>
</dbReference>
<dbReference type="GeneID" id="39865971"/>
<dbReference type="SUPFAM" id="SSF52096">
    <property type="entry name" value="ClpP/crotonase"/>
    <property type="match status" value="1"/>
</dbReference>
<keyword evidence="7" id="KW-1185">Reference proteome</keyword>
<evidence type="ECO:0000313" key="6">
    <source>
        <dbReference type="Proteomes" id="UP000078597"/>
    </source>
</evidence>
<gene>
    <name evidence="5" type="primary">PmUG01_00050900</name>
    <name evidence="4" type="ORF">PMALA_043100</name>
    <name evidence="5" type="ORF">PMUG01_00050900</name>
</gene>
<accession>A0A1A8WSN0</accession>
<evidence type="ECO:0000256" key="1">
    <source>
        <dbReference type="ARBA" id="ARBA00022832"/>
    </source>
</evidence>
<dbReference type="GO" id="GO:0006631">
    <property type="term" value="P:fatty acid metabolic process"/>
    <property type="evidence" value="ECO:0007669"/>
    <property type="project" value="UniProtKB-KW"/>
</dbReference>
<dbReference type="EMBL" id="FLQW01002840">
    <property type="protein sequence ID" value="SBS94344.1"/>
    <property type="molecule type" value="Genomic_DNA"/>
</dbReference>
<evidence type="ECO:0000256" key="2">
    <source>
        <dbReference type="ARBA" id="ARBA00023098"/>
    </source>
</evidence>
<dbReference type="Proteomes" id="UP000219813">
    <property type="component" value="Unassembled WGS sequence"/>
</dbReference>
<keyword evidence="1" id="KW-0276">Fatty acid metabolism</keyword>
<dbReference type="GO" id="GO:0016836">
    <property type="term" value="F:hydro-lyase activity"/>
    <property type="evidence" value="ECO:0007669"/>
    <property type="project" value="TreeGrafter"/>
</dbReference>
<evidence type="ECO:0000313" key="4">
    <source>
        <dbReference type="EMBL" id="SBS94344.1"/>
    </source>
</evidence>
<evidence type="ECO:0000259" key="3">
    <source>
        <dbReference type="Pfam" id="PF16113"/>
    </source>
</evidence>
<dbReference type="GO" id="GO:0005739">
    <property type="term" value="C:mitochondrion"/>
    <property type="evidence" value="ECO:0007669"/>
    <property type="project" value="TreeGrafter"/>
</dbReference>
<dbReference type="Proteomes" id="UP000078597">
    <property type="component" value="Unassembled WGS sequence"/>
</dbReference>
<reference evidence="6" key="1">
    <citation type="submission" date="2016-05" db="EMBL/GenBank/DDBJ databases">
        <authorList>
            <person name="Naeem Raeece"/>
        </authorList>
    </citation>
    <scope>NUCLEOTIDE SEQUENCE [LARGE SCALE GENOMIC DNA]</scope>
</reference>
<dbReference type="InterPro" id="IPR045004">
    <property type="entry name" value="ECH_dom"/>
</dbReference>
<dbReference type="VEuPathDB" id="PlasmoDB:PmUG01_00050900"/>
<sequence>MLFNNLKLSKYKKLKDVISIPGRCSNLTQNRELRTSIFKDDEIYLDPLEVHNEALKKTNYLNCGNMDECVYNRNNVGMHTVIINNNYMNIKLINKLYKELRNSEVNYTKRFLFLTSLYNDVFNYSYNLYDLLKIVEIYQRTKHIKYSDIIKNILQNVNDLAYLLFSYKKPLISYCNGKTKGSAGFLSFLSNNSSAYFHSSYSYNNLKYSFLPYGGISYVLANLRGSLGFYLALTGQEIKSADLIWCGLSKRWISEDTLELMEITSESQLEVSEQDANILLEEYFLKIPQTYSLKNYEHIIHDHFKYNNLLYILKKLDDTARKSTNDKVKMWAQETYQRICSLPPLATHVTFEILNILRNYKVDLLKKAQITKNLWTTMIKNTYKITPTTKEQVSMNELKYTIDKELFIKALNIETNTILNFISCPDVLNGITSYLVKQSNHSFTSNYLNNNIFEIKKDIVHYFIFYKNNYEYTEYDRPDISFSSLAVLDKYNQHYSAQHKTTYDRLFFSKQRERWNDDYLKDDLDKIDSYFL</sequence>
<dbReference type="EMBL" id="FLRL01000019">
    <property type="protein sequence ID" value="SBT85686.1"/>
    <property type="molecule type" value="Genomic_DNA"/>
</dbReference>
<dbReference type="AlphaFoldDB" id="A0A1A8WSN0"/>
<protein>
    <submittedName>
        <fullName evidence="4">Enoyl-CoA hydratase-related protein, putative</fullName>
    </submittedName>
</protein>
<dbReference type="OrthoDB" id="16820at2759"/>
<feature type="domain" description="Enoyl-CoA hydratase/isomerase" evidence="3">
    <location>
        <begin position="134"/>
        <end position="360"/>
    </location>
</feature>
<dbReference type="Pfam" id="PF16113">
    <property type="entry name" value="ECH_2"/>
    <property type="match status" value="1"/>
</dbReference>
<proteinExistence type="predicted"/>
<reference evidence="4" key="2">
    <citation type="submission" date="2016-05" db="EMBL/GenBank/DDBJ databases">
        <authorList>
            <person name="Lavstsen T."/>
            <person name="Jespersen J.S."/>
        </authorList>
    </citation>
    <scope>NUCLEOTIDE SEQUENCE [LARGE SCALE GENOMIC DNA]</scope>
</reference>
<evidence type="ECO:0000313" key="7">
    <source>
        <dbReference type="Proteomes" id="UP000219813"/>
    </source>
</evidence>
<dbReference type="OMA" id="EIIHDHF"/>
<dbReference type="Gene3D" id="3.90.226.10">
    <property type="entry name" value="2-enoyl-CoA Hydratase, Chain A, domain 1"/>
    <property type="match status" value="1"/>
</dbReference>
<dbReference type="PANTHER" id="PTHR43602">
    <property type="match status" value="1"/>
</dbReference>
<dbReference type="KEGG" id="pmal:PMUG01_00050900"/>
<organism evidence="4 6">
    <name type="scientific">Plasmodium malariae</name>
    <dbReference type="NCBI Taxonomy" id="5858"/>
    <lineage>
        <taxon>Eukaryota</taxon>
        <taxon>Sar</taxon>
        <taxon>Alveolata</taxon>
        <taxon>Apicomplexa</taxon>
        <taxon>Aconoidasida</taxon>
        <taxon>Haemosporida</taxon>
        <taxon>Plasmodiidae</taxon>
        <taxon>Plasmodium</taxon>
        <taxon>Plasmodium (Plasmodium)</taxon>
    </lineage>
</organism>
<keyword evidence="2" id="KW-0443">Lipid metabolism</keyword>
<dbReference type="RefSeq" id="XP_028859042.1">
    <property type="nucleotide sequence ID" value="XM_029004156.1"/>
</dbReference>